<evidence type="ECO:0000259" key="1">
    <source>
        <dbReference type="PROSITE" id="PS50925"/>
    </source>
</evidence>
<feature type="domain" description="BLUF" evidence="1">
    <location>
        <begin position="10"/>
        <end position="101"/>
    </location>
</feature>
<dbReference type="Gene3D" id="3.30.70.100">
    <property type="match status" value="1"/>
</dbReference>
<dbReference type="RefSeq" id="WP_290280373.1">
    <property type="nucleotide sequence ID" value="NZ_JAUFQI010000001.1"/>
</dbReference>
<dbReference type="Proteomes" id="UP001595710">
    <property type="component" value="Unassembled WGS sequence"/>
</dbReference>
<evidence type="ECO:0000313" key="2">
    <source>
        <dbReference type="EMBL" id="MFC3700931.1"/>
    </source>
</evidence>
<reference evidence="3" key="1">
    <citation type="journal article" date="2019" name="Int. J. Syst. Evol. Microbiol.">
        <title>The Global Catalogue of Microorganisms (GCM) 10K type strain sequencing project: providing services to taxonomists for standard genome sequencing and annotation.</title>
        <authorList>
            <consortium name="The Broad Institute Genomics Platform"/>
            <consortium name="The Broad Institute Genome Sequencing Center for Infectious Disease"/>
            <person name="Wu L."/>
            <person name="Ma J."/>
        </authorList>
    </citation>
    <scope>NUCLEOTIDE SEQUENCE [LARGE SCALE GENOMIC DNA]</scope>
    <source>
        <strain evidence="3">CECT 8288</strain>
    </source>
</reference>
<organism evidence="2 3">
    <name type="scientific">Reinekea marina</name>
    <dbReference type="NCBI Taxonomy" id="1310421"/>
    <lineage>
        <taxon>Bacteria</taxon>
        <taxon>Pseudomonadati</taxon>
        <taxon>Pseudomonadota</taxon>
        <taxon>Gammaproteobacteria</taxon>
        <taxon>Oceanospirillales</taxon>
        <taxon>Saccharospirillaceae</taxon>
        <taxon>Reinekea</taxon>
    </lineage>
</organism>
<name>A0ABV7WNM8_9GAMM</name>
<dbReference type="SMART" id="SM01034">
    <property type="entry name" value="BLUF"/>
    <property type="match status" value="1"/>
</dbReference>
<dbReference type="SUPFAM" id="SSF54975">
    <property type="entry name" value="Acylphosphatase/BLUF domain-like"/>
    <property type="match status" value="1"/>
</dbReference>
<evidence type="ECO:0000313" key="3">
    <source>
        <dbReference type="Proteomes" id="UP001595710"/>
    </source>
</evidence>
<dbReference type="InterPro" id="IPR007024">
    <property type="entry name" value="BLUF_domain"/>
</dbReference>
<proteinExistence type="predicted"/>
<dbReference type="EMBL" id="JBHRYN010000007">
    <property type="protein sequence ID" value="MFC3700931.1"/>
    <property type="molecule type" value="Genomic_DNA"/>
</dbReference>
<gene>
    <name evidence="2" type="ORF">ACFOND_04690</name>
</gene>
<sequence length="152" mass="17276">MSSDSEEPNLMHCIYASTASIDFSEKDIELLLEKCRKNNAMLGVSGMLLFEGNSFFQILEGEQKTLEALYKKISLDKRHSHISKIIVEPIDDRDFADWSMGLAPLKMKQLATIEGLNDFFQSGQCFTDLDDSRAKKLLNAFKEGQWRSSITE</sequence>
<dbReference type="Pfam" id="PF04940">
    <property type="entry name" value="BLUF"/>
    <property type="match status" value="1"/>
</dbReference>
<comment type="caution">
    <text evidence="2">The sequence shown here is derived from an EMBL/GenBank/DDBJ whole genome shotgun (WGS) entry which is preliminary data.</text>
</comment>
<accession>A0ABV7WNM8</accession>
<protein>
    <submittedName>
        <fullName evidence="2">BLUF domain-containing protein</fullName>
    </submittedName>
</protein>
<dbReference type="InterPro" id="IPR036046">
    <property type="entry name" value="Acylphosphatase-like_dom_sf"/>
</dbReference>
<dbReference type="PROSITE" id="PS50925">
    <property type="entry name" value="BLUF"/>
    <property type="match status" value="1"/>
</dbReference>
<keyword evidence="3" id="KW-1185">Reference proteome</keyword>